<name>A0ABS4P6L0_9GAMM</name>
<reference evidence="1 2" key="1">
    <citation type="submission" date="2021-03" db="EMBL/GenBank/DDBJ databases">
        <authorList>
            <person name="D'Agostino P."/>
            <person name="Huntemann M."/>
            <person name="Clum A."/>
            <person name="Spunde A."/>
            <person name="Palaniappan K."/>
            <person name="Ritter S."/>
            <person name="Mikhailova N."/>
            <person name="Chen I.-M."/>
            <person name="Stamatis D."/>
            <person name="Reddy T."/>
            <person name="O'Malley R."/>
            <person name="Daum C."/>
            <person name="Shapiro N."/>
            <person name="Ivanova N."/>
            <person name="Kyrpides N."/>
            <person name="Woyke T."/>
        </authorList>
    </citation>
    <scope>NUCLEOTIDE SEQUENCE [LARGE SCALE GENOMIC DNA]</scope>
    <source>
        <strain evidence="1 2">WS4403</strain>
    </source>
</reference>
<dbReference type="InterPro" id="IPR049156">
    <property type="entry name" value="Phage_chap_TAC_15-like"/>
</dbReference>
<proteinExistence type="predicted"/>
<sequence length="141" mass="15347">MEFELKGQQYRAAKLSVFDQLKVSRKLLPVLAGMLADFQAVRAVAQGGDLYQAIEAVLPKIADALAEMSEEDTNAIIFPCLSVVSRQHGKGWTPLFTQGALMFDDIELFSMLQIVGRVVGDSLGNFLQELPAQETTSQAAA</sequence>
<keyword evidence="2" id="KW-1185">Reference proteome</keyword>
<evidence type="ECO:0008006" key="3">
    <source>
        <dbReference type="Google" id="ProtNLM"/>
    </source>
</evidence>
<protein>
    <recommendedName>
        <fullName evidence="3">Bacteriophage protein</fullName>
    </recommendedName>
</protein>
<organism evidence="1 2">
    <name type="scientific">Winslowiella toletana</name>
    <dbReference type="NCBI Taxonomy" id="92490"/>
    <lineage>
        <taxon>Bacteria</taxon>
        <taxon>Pseudomonadati</taxon>
        <taxon>Pseudomonadota</taxon>
        <taxon>Gammaproteobacteria</taxon>
        <taxon>Enterobacterales</taxon>
        <taxon>Erwiniaceae</taxon>
        <taxon>Winslowiella</taxon>
    </lineage>
</organism>
<dbReference type="Pfam" id="PF21822">
    <property type="entry name" value="Phage_TAC_15"/>
    <property type="match status" value="1"/>
</dbReference>
<comment type="caution">
    <text evidence="1">The sequence shown here is derived from an EMBL/GenBank/DDBJ whole genome shotgun (WGS) entry which is preliminary data.</text>
</comment>
<reference evidence="2" key="2">
    <citation type="submission" date="2023-07" db="EMBL/GenBank/DDBJ databases">
        <title>Genome mining of underrepresented organisms for secondary metabolites.</title>
        <authorList>
            <person name="D'Agostino P.M."/>
        </authorList>
    </citation>
    <scope>NUCLEOTIDE SEQUENCE [LARGE SCALE GENOMIC DNA]</scope>
    <source>
        <strain evidence="2">WS4403</strain>
    </source>
</reference>
<gene>
    <name evidence="1" type="ORF">J2125_000918</name>
</gene>
<evidence type="ECO:0000313" key="1">
    <source>
        <dbReference type="EMBL" id="MBP2167726.1"/>
    </source>
</evidence>
<dbReference type="EMBL" id="JAGGMQ010000001">
    <property type="protein sequence ID" value="MBP2167726.1"/>
    <property type="molecule type" value="Genomic_DNA"/>
</dbReference>
<dbReference type="Proteomes" id="UP001195624">
    <property type="component" value="Unassembled WGS sequence"/>
</dbReference>
<accession>A0ABS4P6L0</accession>
<dbReference type="RefSeq" id="WP_017803345.1">
    <property type="nucleotide sequence ID" value="NZ_JAGGMQ010000001.1"/>
</dbReference>
<evidence type="ECO:0000313" key="2">
    <source>
        <dbReference type="Proteomes" id="UP001195624"/>
    </source>
</evidence>